<dbReference type="KEGG" id="tnl:113499316"/>
<name>A0A7E5W4I7_TRINI</name>
<dbReference type="InterPro" id="IPR050271">
    <property type="entry name" value="UDP-glycosyltransferase"/>
</dbReference>
<proteinExistence type="inferred from homology"/>
<dbReference type="GeneID" id="113499316"/>
<keyword evidence="5" id="KW-0472">Membrane</keyword>
<comment type="catalytic activity">
    <reaction evidence="5">
        <text>glucuronate acceptor + UDP-alpha-D-glucuronate = acceptor beta-D-glucuronoside + UDP + H(+)</text>
        <dbReference type="Rhea" id="RHEA:21032"/>
        <dbReference type="ChEBI" id="CHEBI:15378"/>
        <dbReference type="ChEBI" id="CHEBI:58052"/>
        <dbReference type="ChEBI" id="CHEBI:58223"/>
        <dbReference type="ChEBI" id="CHEBI:132367"/>
        <dbReference type="ChEBI" id="CHEBI:132368"/>
        <dbReference type="EC" id="2.4.1.17"/>
    </reaction>
</comment>
<evidence type="ECO:0000313" key="6">
    <source>
        <dbReference type="Proteomes" id="UP000322000"/>
    </source>
</evidence>
<keyword evidence="3 4" id="KW-0808">Transferase</keyword>
<dbReference type="CDD" id="cd03784">
    <property type="entry name" value="GT1_Gtf-like"/>
    <property type="match status" value="1"/>
</dbReference>
<dbReference type="SUPFAM" id="SSF53756">
    <property type="entry name" value="UDP-Glycosyltransferase/glycogen phosphorylase"/>
    <property type="match status" value="1"/>
</dbReference>
<keyword evidence="5" id="KW-1133">Transmembrane helix</keyword>
<gene>
    <name evidence="7" type="primary">LOC113499316</name>
</gene>
<dbReference type="RefSeq" id="XP_026735539.1">
    <property type="nucleotide sequence ID" value="XM_026879738.1"/>
</dbReference>
<dbReference type="Proteomes" id="UP000322000">
    <property type="component" value="Chromosome 12"/>
</dbReference>
<dbReference type="Gene3D" id="3.40.50.2000">
    <property type="entry name" value="Glycogen Phosphorylase B"/>
    <property type="match status" value="2"/>
</dbReference>
<dbReference type="InParanoid" id="A0A7E5W4I7"/>
<sequence>MENLKWMLFSVLLCLYGTEAYKILAVFPLPSRSHGILGDNMIKHLLDAGHEVTYVTPYLKEKPHPNLHQVDVTDNRKIMNENTLDIKMLMNGTLSFEDPDVLFGMMFGMTEATMTNPNILELMRKGKFDVVIAEYMFIDLYSAFGPVFQCPLIWFSTIEPHWMILNLVDGPLNPAHSADYTRHRVAPFSFYERVTELWDLVVALYKTSHSYNDKVKGVYEKSVVPILKEKGIPVPDYDEVRYNGSLVLGNSNPAIGDQVPLPQNYKHIGGYHIDKNVKPLPENLQKIMDSAKNGVIYFSLGSNIKSKDLPAETKEGILEIFRGLKQTVLWKFEEVLPNTPKNVHIVQWAPQPSILAHPNLVLFITHGGLLSLTETVHFGVPVIAIPVFADQFQNAKRVESKGYGKEITLTENLHKDLKPAIDEVLGNPRYAAAAKDLSKAFHHRQTKPKDDINFWVDHVVKTRGAPHLRSIALPIPLYQRYFLDLLALVFLSLVTLILIVRRILCSLTKKTNTKVKKN</sequence>
<dbReference type="PANTHER" id="PTHR48043:SF159">
    <property type="entry name" value="EG:EG0003.4 PROTEIN-RELATED"/>
    <property type="match status" value="1"/>
</dbReference>
<dbReference type="GO" id="GO:0016020">
    <property type="term" value="C:membrane"/>
    <property type="evidence" value="ECO:0007669"/>
    <property type="project" value="UniProtKB-SubCell"/>
</dbReference>
<evidence type="ECO:0000256" key="4">
    <source>
        <dbReference type="RuleBase" id="RU003718"/>
    </source>
</evidence>
<keyword evidence="5" id="KW-0812">Transmembrane</keyword>
<dbReference type="GO" id="GO:0015020">
    <property type="term" value="F:glucuronosyltransferase activity"/>
    <property type="evidence" value="ECO:0007669"/>
    <property type="project" value="UniProtKB-EC"/>
</dbReference>
<keyword evidence="6" id="KW-1185">Reference proteome</keyword>
<evidence type="ECO:0000256" key="3">
    <source>
        <dbReference type="ARBA" id="ARBA00022679"/>
    </source>
</evidence>
<dbReference type="EC" id="2.4.1.17" evidence="5"/>
<dbReference type="InterPro" id="IPR002213">
    <property type="entry name" value="UDP_glucos_trans"/>
</dbReference>
<evidence type="ECO:0000256" key="1">
    <source>
        <dbReference type="ARBA" id="ARBA00009995"/>
    </source>
</evidence>
<dbReference type="PANTHER" id="PTHR48043">
    <property type="entry name" value="EG:EG0003.4 PROTEIN-RELATED"/>
    <property type="match status" value="1"/>
</dbReference>
<dbReference type="FunFam" id="3.40.50.2000:FF:000050">
    <property type="entry name" value="UDP-glucuronosyltransferase"/>
    <property type="match status" value="1"/>
</dbReference>
<keyword evidence="2 4" id="KW-0328">Glycosyltransferase</keyword>
<dbReference type="OrthoDB" id="5835829at2759"/>
<evidence type="ECO:0000256" key="5">
    <source>
        <dbReference type="RuleBase" id="RU362059"/>
    </source>
</evidence>
<evidence type="ECO:0000256" key="2">
    <source>
        <dbReference type="ARBA" id="ARBA00022676"/>
    </source>
</evidence>
<protein>
    <recommendedName>
        <fullName evidence="5">UDP-glucuronosyltransferase</fullName>
        <ecNumber evidence="5">2.4.1.17</ecNumber>
    </recommendedName>
</protein>
<dbReference type="Pfam" id="PF00201">
    <property type="entry name" value="UDPGT"/>
    <property type="match status" value="1"/>
</dbReference>
<feature type="chain" id="PRO_5029033861" description="UDP-glucuronosyltransferase" evidence="5">
    <location>
        <begin position="21"/>
        <end position="518"/>
    </location>
</feature>
<organism evidence="6 7">
    <name type="scientific">Trichoplusia ni</name>
    <name type="common">Cabbage looper</name>
    <dbReference type="NCBI Taxonomy" id="7111"/>
    <lineage>
        <taxon>Eukaryota</taxon>
        <taxon>Metazoa</taxon>
        <taxon>Ecdysozoa</taxon>
        <taxon>Arthropoda</taxon>
        <taxon>Hexapoda</taxon>
        <taxon>Insecta</taxon>
        <taxon>Pterygota</taxon>
        <taxon>Neoptera</taxon>
        <taxon>Endopterygota</taxon>
        <taxon>Lepidoptera</taxon>
        <taxon>Glossata</taxon>
        <taxon>Ditrysia</taxon>
        <taxon>Noctuoidea</taxon>
        <taxon>Noctuidae</taxon>
        <taxon>Plusiinae</taxon>
        <taxon>Trichoplusia</taxon>
    </lineage>
</organism>
<dbReference type="InterPro" id="IPR035595">
    <property type="entry name" value="UDP_glycos_trans_CS"/>
</dbReference>
<feature type="signal peptide" evidence="5">
    <location>
        <begin position="1"/>
        <end position="20"/>
    </location>
</feature>
<accession>A0A7E5W4I7</accession>
<comment type="subcellular location">
    <subcellularLocation>
        <location evidence="5">Membrane</location>
        <topology evidence="5">Single-pass membrane protein</topology>
    </subcellularLocation>
</comment>
<feature type="transmembrane region" description="Helical" evidence="5">
    <location>
        <begin position="481"/>
        <end position="500"/>
    </location>
</feature>
<dbReference type="PROSITE" id="PS00375">
    <property type="entry name" value="UDPGT"/>
    <property type="match status" value="1"/>
</dbReference>
<reference evidence="7" key="1">
    <citation type="submission" date="2025-08" db="UniProtKB">
        <authorList>
            <consortium name="RefSeq"/>
        </authorList>
    </citation>
    <scope>IDENTIFICATION</scope>
</reference>
<dbReference type="AlphaFoldDB" id="A0A7E5W4I7"/>
<keyword evidence="5" id="KW-0732">Signal</keyword>
<evidence type="ECO:0000313" key="7">
    <source>
        <dbReference type="RefSeq" id="XP_026735539.1"/>
    </source>
</evidence>
<comment type="similarity">
    <text evidence="1 4">Belongs to the UDP-glycosyltransferase family.</text>
</comment>